<dbReference type="Proteomes" id="UP000789759">
    <property type="component" value="Unassembled WGS sequence"/>
</dbReference>
<gene>
    <name evidence="2" type="ORF">CPELLU_LOCUS5182</name>
</gene>
<evidence type="ECO:0000313" key="3">
    <source>
        <dbReference type="Proteomes" id="UP000789759"/>
    </source>
</evidence>
<feature type="compositionally biased region" description="Low complexity" evidence="1">
    <location>
        <begin position="83"/>
        <end position="97"/>
    </location>
</feature>
<evidence type="ECO:0000313" key="2">
    <source>
        <dbReference type="EMBL" id="CAG8560660.1"/>
    </source>
</evidence>
<keyword evidence="3" id="KW-1185">Reference proteome</keyword>
<organism evidence="2 3">
    <name type="scientific">Cetraspora pellucida</name>
    <dbReference type="NCBI Taxonomy" id="1433469"/>
    <lineage>
        <taxon>Eukaryota</taxon>
        <taxon>Fungi</taxon>
        <taxon>Fungi incertae sedis</taxon>
        <taxon>Mucoromycota</taxon>
        <taxon>Glomeromycotina</taxon>
        <taxon>Glomeromycetes</taxon>
        <taxon>Diversisporales</taxon>
        <taxon>Gigasporaceae</taxon>
        <taxon>Cetraspora</taxon>
    </lineage>
</organism>
<proteinExistence type="predicted"/>
<dbReference type="EMBL" id="CAJVQA010002915">
    <property type="protein sequence ID" value="CAG8560660.1"/>
    <property type="molecule type" value="Genomic_DNA"/>
</dbReference>
<comment type="caution">
    <text evidence="2">The sequence shown here is derived from an EMBL/GenBank/DDBJ whole genome shotgun (WGS) entry which is preliminary data.</text>
</comment>
<evidence type="ECO:0000256" key="1">
    <source>
        <dbReference type="SAM" id="MobiDB-lite"/>
    </source>
</evidence>
<accession>A0A9N9BD34</accession>
<dbReference type="AlphaFoldDB" id="A0A9N9BD34"/>
<name>A0A9N9BD34_9GLOM</name>
<reference evidence="2" key="1">
    <citation type="submission" date="2021-06" db="EMBL/GenBank/DDBJ databases">
        <authorList>
            <person name="Kallberg Y."/>
            <person name="Tangrot J."/>
            <person name="Rosling A."/>
        </authorList>
    </citation>
    <scope>NUCLEOTIDE SEQUENCE</scope>
    <source>
        <strain evidence="2">FL966</strain>
    </source>
</reference>
<feature type="region of interest" description="Disordered" evidence="1">
    <location>
        <begin position="41"/>
        <end position="115"/>
    </location>
</feature>
<feature type="compositionally biased region" description="Basic and acidic residues" evidence="1">
    <location>
        <begin position="102"/>
        <end position="115"/>
    </location>
</feature>
<sequence>MHVTSSVASTPLMGTPTSGYFIPKTFTPAAPTSDVSLRELPNTTGSFTPRFKPLPTIPTTHGSIPEHVPSSSMSTTFVPVAHSPTTYSPETPTSNYSMSKPNIHDLKYDDTSAGP</sequence>
<protein>
    <submittedName>
        <fullName evidence="2">7566_t:CDS:1</fullName>
    </submittedName>
</protein>